<feature type="domain" description="Thioredoxin" evidence="1">
    <location>
        <begin position="23"/>
        <end position="159"/>
    </location>
</feature>
<dbReference type="SUPFAM" id="SSF52833">
    <property type="entry name" value="Thioredoxin-like"/>
    <property type="match status" value="1"/>
</dbReference>
<dbReference type="InterPro" id="IPR013740">
    <property type="entry name" value="Redoxin"/>
</dbReference>
<dbReference type="CDD" id="cd02966">
    <property type="entry name" value="TlpA_like_family"/>
    <property type="match status" value="1"/>
</dbReference>
<dbReference type="Pfam" id="PF08534">
    <property type="entry name" value="Redoxin"/>
    <property type="match status" value="1"/>
</dbReference>
<proteinExistence type="predicted"/>
<dbReference type="PANTHER" id="PTHR42852:SF18">
    <property type="entry name" value="CHROMOSOME UNDETERMINED SCAFFOLD_47, WHOLE GENOME SHOTGUN SEQUENCE"/>
    <property type="match status" value="1"/>
</dbReference>
<sequence length="159" mass="17936">MKTRLPIFIIGLLAVALTSYLVLSSEAKLPSERMMTTLEGQQIKLSDYKGKVVLVNFWATSCTGCMQEMPELKKLQLKYGTDRFQTIAIAMSYDNIEYIKNYNKKENIPFKIIHDTDGKIAEEFGGVTLTPTNFLIGKNGNLVKKYIGIPDYAEIISKL</sequence>
<gene>
    <name evidence="2" type="ORF">HZU75_07795</name>
</gene>
<evidence type="ECO:0000259" key="1">
    <source>
        <dbReference type="PROSITE" id="PS51352"/>
    </source>
</evidence>
<dbReference type="PROSITE" id="PS51352">
    <property type="entry name" value="THIOREDOXIN_2"/>
    <property type="match status" value="1"/>
</dbReference>
<dbReference type="InterPro" id="IPR013766">
    <property type="entry name" value="Thioredoxin_domain"/>
</dbReference>
<keyword evidence="3" id="KW-1185">Reference proteome</keyword>
<dbReference type="Proteomes" id="UP000510822">
    <property type="component" value="Chromosome"/>
</dbReference>
<dbReference type="GO" id="GO:0016491">
    <property type="term" value="F:oxidoreductase activity"/>
    <property type="evidence" value="ECO:0007669"/>
    <property type="project" value="InterPro"/>
</dbReference>
<protein>
    <submittedName>
        <fullName evidence="2">TlpA family protein disulfide reductase</fullName>
    </submittedName>
</protein>
<dbReference type="PANTHER" id="PTHR42852">
    <property type="entry name" value="THIOL:DISULFIDE INTERCHANGE PROTEIN DSBE"/>
    <property type="match status" value="1"/>
</dbReference>
<dbReference type="InterPro" id="IPR036249">
    <property type="entry name" value="Thioredoxin-like_sf"/>
</dbReference>
<dbReference type="RefSeq" id="WP_180308560.1">
    <property type="nucleotide sequence ID" value="NZ_CP058952.1"/>
</dbReference>
<evidence type="ECO:0000313" key="3">
    <source>
        <dbReference type="Proteomes" id="UP000510822"/>
    </source>
</evidence>
<organism evidence="2 3">
    <name type="scientific">Chitinibacter fontanus</name>
    <dbReference type="NCBI Taxonomy" id="1737446"/>
    <lineage>
        <taxon>Bacteria</taxon>
        <taxon>Pseudomonadati</taxon>
        <taxon>Pseudomonadota</taxon>
        <taxon>Betaproteobacteria</taxon>
        <taxon>Neisseriales</taxon>
        <taxon>Chitinibacteraceae</taxon>
        <taxon>Chitinibacter</taxon>
    </lineage>
</organism>
<evidence type="ECO:0000313" key="2">
    <source>
        <dbReference type="EMBL" id="QLI81434.1"/>
    </source>
</evidence>
<accession>A0A7D5V9Q2</accession>
<dbReference type="EMBL" id="CP058952">
    <property type="protein sequence ID" value="QLI81434.1"/>
    <property type="molecule type" value="Genomic_DNA"/>
</dbReference>
<dbReference type="InterPro" id="IPR050553">
    <property type="entry name" value="Thioredoxin_ResA/DsbE_sf"/>
</dbReference>
<dbReference type="KEGG" id="cfon:HZU75_07795"/>
<name>A0A7D5V9Q2_9NEIS</name>
<dbReference type="AlphaFoldDB" id="A0A7D5V9Q2"/>
<dbReference type="Gene3D" id="3.40.30.10">
    <property type="entry name" value="Glutaredoxin"/>
    <property type="match status" value="1"/>
</dbReference>
<reference evidence="2 3" key="1">
    <citation type="journal article" date="2016" name="Int. J. Syst. Evol. Microbiol.">
        <title>Chitinibacter fontanus sp. nov., isolated from a spring.</title>
        <authorList>
            <person name="Sheu S.Y."/>
            <person name="Li Y.S."/>
            <person name="Young C.C."/>
            <person name="Chen W.M."/>
        </authorList>
    </citation>
    <scope>NUCLEOTIDE SEQUENCE [LARGE SCALE GENOMIC DNA]</scope>
    <source>
        <strain evidence="2 3">STM-7</strain>
    </source>
</reference>